<dbReference type="Proteomes" id="UP000828390">
    <property type="component" value="Unassembled WGS sequence"/>
</dbReference>
<dbReference type="InterPro" id="IPR040521">
    <property type="entry name" value="KDZ"/>
</dbReference>
<evidence type="ECO:0000313" key="3">
    <source>
        <dbReference type="Proteomes" id="UP000828390"/>
    </source>
</evidence>
<name>A0A9D4IYZ3_DREPO</name>
<reference evidence="2" key="1">
    <citation type="journal article" date="2019" name="bioRxiv">
        <title>The Genome of the Zebra Mussel, Dreissena polymorpha: A Resource for Invasive Species Research.</title>
        <authorList>
            <person name="McCartney M.A."/>
            <person name="Auch B."/>
            <person name="Kono T."/>
            <person name="Mallez S."/>
            <person name="Zhang Y."/>
            <person name="Obille A."/>
            <person name="Becker A."/>
            <person name="Abrahante J.E."/>
            <person name="Garbe J."/>
            <person name="Badalamenti J.P."/>
            <person name="Herman A."/>
            <person name="Mangelson H."/>
            <person name="Liachko I."/>
            <person name="Sullivan S."/>
            <person name="Sone E.D."/>
            <person name="Koren S."/>
            <person name="Silverstein K.A.T."/>
            <person name="Beckman K.B."/>
            <person name="Gohl D.M."/>
        </authorList>
    </citation>
    <scope>NUCLEOTIDE SEQUENCE</scope>
    <source>
        <strain evidence="2">Duluth1</strain>
        <tissue evidence="2">Whole animal</tissue>
    </source>
</reference>
<keyword evidence="1" id="KW-0175">Coiled coil</keyword>
<comment type="caution">
    <text evidence="2">The sequence shown here is derived from an EMBL/GenBank/DDBJ whole genome shotgun (WGS) entry which is preliminary data.</text>
</comment>
<accession>A0A9D4IYZ3</accession>
<sequence>MKTFSVELFAEGRNIYRALVGDCLVEYSFHRMSLLTRNTVTRETLGRDCPTPPILSMDGNFGLVHKTSSGVGHGQLASRHKNLFFEDQENVKEFLSHYGIDKKSNTSECSNFQAGNVIRSKIKTKKLDITGVFGMMMLDMTHGERLGYPAYILKKVLQNHTSNLVVMYDIACTLHRHLKKTMDSDVLRQCTFSVPVFHSFAHNVTCQLEYGQRFTSATGLTDGEGIERLWSYLRGFNKITKEMSINNRQDLLTDALLHHTFKAIHNLANRWQEKLKRVETAISESKSNLAETLGVQEVTSDSLVLIKQWQTEWKLSAEYGSKKGVTLTTEEQYCEILQRIERKSNIMKETEKVIEKENLQKEITRLTKESLSLKKKCLPDVSQNMGMYTASLVNKKKSSSLKKLRDLATERQYLSSVMKKYADGQAVGVRVSKQLGVNSSKINREIDELNFYTTQKVMFSDVSSPSAAIYGNENVPSITIEQQKAVEMLCQLERAEEEKENIRTEIGKFSTNITKQSQEIVTEIKQLTLNRDRFSKGKIMYLYSSHYTLENLAQSLIRLGF</sequence>
<dbReference type="PANTHER" id="PTHR33096">
    <property type="entry name" value="CXC2 DOMAIN-CONTAINING PROTEIN"/>
    <property type="match status" value="1"/>
</dbReference>
<dbReference type="Pfam" id="PF18758">
    <property type="entry name" value="KDZ"/>
    <property type="match status" value="1"/>
</dbReference>
<dbReference type="AlphaFoldDB" id="A0A9D4IYZ3"/>
<gene>
    <name evidence="2" type="ORF">DPMN_147050</name>
</gene>
<dbReference type="PANTHER" id="PTHR33096:SF1">
    <property type="entry name" value="CXC1-LIKE CYSTEINE CLUSTER ASSOCIATED WITH KDZ TRANSPOSASES DOMAIN-CONTAINING PROTEIN"/>
    <property type="match status" value="1"/>
</dbReference>
<feature type="coiled-coil region" evidence="1">
    <location>
        <begin position="478"/>
        <end position="512"/>
    </location>
</feature>
<proteinExistence type="predicted"/>
<keyword evidence="3" id="KW-1185">Reference proteome</keyword>
<feature type="coiled-coil region" evidence="1">
    <location>
        <begin position="340"/>
        <end position="376"/>
    </location>
</feature>
<protein>
    <submittedName>
        <fullName evidence="2">Uncharacterized protein</fullName>
    </submittedName>
</protein>
<evidence type="ECO:0000313" key="2">
    <source>
        <dbReference type="EMBL" id="KAH3793536.1"/>
    </source>
</evidence>
<dbReference type="EMBL" id="JAIWYP010000007">
    <property type="protein sequence ID" value="KAH3793536.1"/>
    <property type="molecule type" value="Genomic_DNA"/>
</dbReference>
<reference evidence="2" key="2">
    <citation type="submission" date="2020-11" db="EMBL/GenBank/DDBJ databases">
        <authorList>
            <person name="McCartney M.A."/>
            <person name="Auch B."/>
            <person name="Kono T."/>
            <person name="Mallez S."/>
            <person name="Becker A."/>
            <person name="Gohl D.M."/>
            <person name="Silverstein K.A.T."/>
            <person name="Koren S."/>
            <person name="Bechman K.B."/>
            <person name="Herman A."/>
            <person name="Abrahante J.E."/>
            <person name="Garbe J."/>
        </authorList>
    </citation>
    <scope>NUCLEOTIDE SEQUENCE</scope>
    <source>
        <strain evidence="2">Duluth1</strain>
        <tissue evidence="2">Whole animal</tissue>
    </source>
</reference>
<organism evidence="2 3">
    <name type="scientific">Dreissena polymorpha</name>
    <name type="common">Zebra mussel</name>
    <name type="synonym">Mytilus polymorpha</name>
    <dbReference type="NCBI Taxonomy" id="45954"/>
    <lineage>
        <taxon>Eukaryota</taxon>
        <taxon>Metazoa</taxon>
        <taxon>Spiralia</taxon>
        <taxon>Lophotrochozoa</taxon>
        <taxon>Mollusca</taxon>
        <taxon>Bivalvia</taxon>
        <taxon>Autobranchia</taxon>
        <taxon>Heteroconchia</taxon>
        <taxon>Euheterodonta</taxon>
        <taxon>Imparidentia</taxon>
        <taxon>Neoheterodontei</taxon>
        <taxon>Myida</taxon>
        <taxon>Dreissenoidea</taxon>
        <taxon>Dreissenidae</taxon>
        <taxon>Dreissena</taxon>
    </lineage>
</organism>
<evidence type="ECO:0000256" key="1">
    <source>
        <dbReference type="SAM" id="Coils"/>
    </source>
</evidence>